<dbReference type="Proteomes" id="UP000004893">
    <property type="component" value="Unassembled WGS sequence"/>
</dbReference>
<evidence type="ECO:0000313" key="3">
    <source>
        <dbReference type="Proteomes" id="UP000004893"/>
    </source>
</evidence>
<keyword evidence="1" id="KW-0472">Membrane</keyword>
<reference evidence="2" key="2">
    <citation type="submission" date="2013-06" db="EMBL/GenBank/DDBJ databases">
        <title>Draft genome sequence of Clostridium hylemonae (DSM 15053).</title>
        <authorList>
            <person name="Sudarsanam P."/>
            <person name="Ley R."/>
            <person name="Guruge J."/>
            <person name="Turnbaugh P.J."/>
            <person name="Mahowald M."/>
            <person name="Liep D."/>
            <person name="Gordon J."/>
        </authorList>
    </citation>
    <scope>NUCLEOTIDE SEQUENCE</scope>
    <source>
        <strain evidence="2">DSM 15053</strain>
    </source>
</reference>
<keyword evidence="1" id="KW-1133">Transmembrane helix</keyword>
<name>C0BW90_9FIRM</name>
<dbReference type="STRING" id="553973.CLOHYLEM_04076"/>
<protein>
    <submittedName>
        <fullName evidence="2">Uncharacterized protein</fullName>
    </submittedName>
</protein>
<keyword evidence="1" id="KW-0812">Transmembrane</keyword>
<gene>
    <name evidence="2" type="ORF">CLOHYLEM_04076</name>
</gene>
<evidence type="ECO:0000313" key="2">
    <source>
        <dbReference type="EMBL" id="EEG75796.1"/>
    </source>
</evidence>
<comment type="caution">
    <text evidence="2">The sequence shown here is derived from an EMBL/GenBank/DDBJ whole genome shotgun (WGS) entry which is preliminary data.</text>
</comment>
<feature type="transmembrane region" description="Helical" evidence="1">
    <location>
        <begin position="21"/>
        <end position="42"/>
    </location>
</feature>
<dbReference type="AlphaFoldDB" id="C0BW90"/>
<evidence type="ECO:0000256" key="1">
    <source>
        <dbReference type="SAM" id="Phobius"/>
    </source>
</evidence>
<organism evidence="2 3">
    <name type="scientific">[Clostridium] hylemonae DSM 15053</name>
    <dbReference type="NCBI Taxonomy" id="553973"/>
    <lineage>
        <taxon>Bacteria</taxon>
        <taxon>Bacillati</taxon>
        <taxon>Bacillota</taxon>
        <taxon>Clostridia</taxon>
        <taxon>Lachnospirales</taxon>
        <taxon>Lachnospiraceae</taxon>
    </lineage>
</organism>
<dbReference type="HOGENOM" id="CLU_3042021_0_0_9"/>
<dbReference type="EMBL" id="ABYI02000004">
    <property type="protein sequence ID" value="EEG75796.1"/>
    <property type="molecule type" value="Genomic_DNA"/>
</dbReference>
<accession>C0BW90</accession>
<sequence>MSVAALSGTDKYLRSICKHKIFLFLLSVIVLLYMMLNIYHIMTETLIQLGTGEI</sequence>
<proteinExistence type="predicted"/>
<keyword evidence="3" id="KW-1185">Reference proteome</keyword>
<reference evidence="2" key="1">
    <citation type="submission" date="2009-02" db="EMBL/GenBank/DDBJ databases">
        <authorList>
            <person name="Fulton L."/>
            <person name="Clifton S."/>
            <person name="Fulton B."/>
            <person name="Xu J."/>
            <person name="Minx P."/>
            <person name="Pepin K.H."/>
            <person name="Johnson M."/>
            <person name="Bhonagiri V."/>
            <person name="Nash W.E."/>
            <person name="Mardis E.R."/>
            <person name="Wilson R.K."/>
        </authorList>
    </citation>
    <scope>NUCLEOTIDE SEQUENCE [LARGE SCALE GENOMIC DNA]</scope>
    <source>
        <strain evidence="2">DSM 15053</strain>
    </source>
</reference>